<evidence type="ECO:0000313" key="1">
    <source>
        <dbReference type="EMBL" id="KAK4706761.1"/>
    </source>
</evidence>
<evidence type="ECO:0008006" key="3">
    <source>
        <dbReference type="Google" id="ProtNLM"/>
    </source>
</evidence>
<accession>A0AAV9K0S9</accession>
<name>A0AAV9K0S9_9SOLN</name>
<keyword evidence="2" id="KW-1185">Reference proteome</keyword>
<protein>
    <recommendedName>
        <fullName evidence="3">DUF4283 domain-containing protein</fullName>
    </recommendedName>
</protein>
<dbReference type="PANTHER" id="PTHR31286:SF99">
    <property type="entry name" value="DUF4283 DOMAIN-CONTAINING PROTEIN"/>
    <property type="match status" value="1"/>
</dbReference>
<dbReference type="InterPro" id="IPR040256">
    <property type="entry name" value="At4g02000-like"/>
</dbReference>
<dbReference type="EMBL" id="JAWPEI010000051">
    <property type="protein sequence ID" value="KAK4706761.1"/>
    <property type="molecule type" value="Genomic_DNA"/>
</dbReference>
<dbReference type="Proteomes" id="UP001311915">
    <property type="component" value="Unassembled WGS sequence"/>
</dbReference>
<dbReference type="AlphaFoldDB" id="A0AAV9K0S9"/>
<dbReference type="PANTHER" id="PTHR31286">
    <property type="entry name" value="GLYCINE-RICH CELL WALL STRUCTURAL PROTEIN 1.8-LIKE"/>
    <property type="match status" value="1"/>
</dbReference>
<proteinExistence type="predicted"/>
<sequence length="178" mass="20943">MLVDKEILKDKNSQISYGNKDEHWSMKDDDNIHLSNKEMMRIDQPWSYSVIIKLMGKKMTHTYLKSRLTTLWKENMNKALHNGPWFINGFFLSIKRWQPNFVASTTKETYSTIWLRLLELPTEYYALKLLATIGNKMGQLVKTYICTSSTLRRRYARICVEVPIGTPVKRHINIGKLK</sequence>
<reference evidence="1 2" key="1">
    <citation type="submission" date="2023-10" db="EMBL/GenBank/DDBJ databases">
        <title>Genome-Wide Identification Analysis in wild type Solanum Pinnatisectum Reveals Some Genes Defensing Phytophthora Infestans.</title>
        <authorList>
            <person name="Sun C."/>
        </authorList>
    </citation>
    <scope>NUCLEOTIDE SEQUENCE [LARGE SCALE GENOMIC DNA]</scope>
    <source>
        <strain evidence="1">LQN</strain>
        <tissue evidence="1">Leaf</tissue>
    </source>
</reference>
<organism evidence="1 2">
    <name type="scientific">Solanum pinnatisectum</name>
    <name type="common">tansyleaf nightshade</name>
    <dbReference type="NCBI Taxonomy" id="50273"/>
    <lineage>
        <taxon>Eukaryota</taxon>
        <taxon>Viridiplantae</taxon>
        <taxon>Streptophyta</taxon>
        <taxon>Embryophyta</taxon>
        <taxon>Tracheophyta</taxon>
        <taxon>Spermatophyta</taxon>
        <taxon>Magnoliopsida</taxon>
        <taxon>eudicotyledons</taxon>
        <taxon>Gunneridae</taxon>
        <taxon>Pentapetalae</taxon>
        <taxon>asterids</taxon>
        <taxon>lamiids</taxon>
        <taxon>Solanales</taxon>
        <taxon>Solanaceae</taxon>
        <taxon>Solanoideae</taxon>
        <taxon>Solaneae</taxon>
        <taxon>Solanum</taxon>
    </lineage>
</organism>
<comment type="caution">
    <text evidence="1">The sequence shown here is derived from an EMBL/GenBank/DDBJ whole genome shotgun (WGS) entry which is preliminary data.</text>
</comment>
<evidence type="ECO:0000313" key="2">
    <source>
        <dbReference type="Proteomes" id="UP001311915"/>
    </source>
</evidence>
<gene>
    <name evidence="1" type="ORF">R3W88_033670</name>
</gene>